<keyword evidence="4" id="KW-0147">Chitin-binding</keyword>
<sequence length="1273" mass="143707">MTYAIRYVVVISVIYSVYGDMPVVARWRDDLRCGPEFQITELNTTSECDPYSNTPCCSPYGWCGSTQSHCHCAMCNDYRKRLDRITVTMVTPTVIAIAWISPQELIDPLYNITLDIEPLDGSMEFPLTIQANITEFVYENLVPNTEYNITIHVPTNPPRIAALLQKTDRDPCSSNPCKNATATCTAASESCFLYECFCEDPVNGCFVGEDCDRRYDPCNPNPCWPGTCERDDLFCSETCICPDCYTGRYCEQLLKPCDPNPCNGGICAQQGRSCFQYTCICPECYNGRNCETYIEDVCQLDNPCRNNGTCHPTNNSCSEYTCECPECITGDVCHQEVNPCSPNPCLNDGKCVAMNDSCVDYTCQCGQCYAGEHCSNYTSLCDFAPCLNGGTCIPDDTDCTAYICNCQGLWFWTNCAWNIGSAIIAGEVFIFVFVCFVIVVYKRRQFVRQRLCTLWKPEKIRTCTTVKSGDSDDLCMREMTGHDVVSSIDWSIERFGNDGSVLPIGYDNDPNLEARTLENTDDSPTCSDITRNFFTQTSWHGLPQIARANQACSRIFWTVLLVIAIILVTAQLSLVIKRFFNYPILIKVEELPESVLLFPAVTVCNTNKVRSSALARSKYSPLVAIMKEAQVFPYYVPCLHGDFLCNDQINCIKSYGVCDGEISCPDASDEFGCDYSLFICSEGEFKCSKGGFYGICVDASKVCDGIDDCIDAQREDENPEMCGNTQRRDINDDACQQGFRCDMGICHPNIHRCDYKTDCKDKMDEVGCRYRKCQEWEYACDNKKCIIKKKVCDWVDDCGDGSDEVQCIHNHCENAEFSCNNGQCIDNWKVCNGYTDCIDKSDEEANCTDVHCVDNYEACPYWAAQGECSQNSLFMKSRCQLSCGICVGKQVVVGNDGECPSGFFKCRSGYCIESIRYCNNEQECDQGEDEYWPLCVHTESAEIASPFHEGWQDEYLDITEDSEQLFDEFQEYYYTNPGFDRVGREDPADWKDFVTFSSTPDYSDLRNVLKLTAEEIREYGHQFEDFILQCTFNGAPCDPGDFVTIPNEHYGNCFIFNADLHEQKKSTRSGGGSGLLLTVFTEQEEYLGMYGQESGVRIVIHQPMEVPSPEEEGMTAKTGSVTSFAIKKSVAHRLQTPYGQDCKPNVPDDEGFLYSRKECQVDCLHKYMYIYCGCLDTFAGSPRCLMLNKTQGPTTKKYSFHQPQNKKYNKSPECYEEDLASDIGGLLGLYIGISTITIFESFDFLFDVIRLCLHKTIYRKRASRPPQLHIQTR</sequence>
<evidence type="ECO:0000313" key="20">
    <source>
        <dbReference type="RefSeq" id="XP_006825153.1"/>
    </source>
</evidence>
<dbReference type="Gene3D" id="2.10.25.10">
    <property type="entry name" value="Laminin"/>
    <property type="match status" value="3"/>
</dbReference>
<keyword evidence="11 15" id="KW-0739">Sodium transport</keyword>
<feature type="disulfide bond" evidence="14">
    <location>
        <begin position="792"/>
        <end position="807"/>
    </location>
</feature>
<feature type="domain" description="ShKT" evidence="18">
    <location>
        <begin position="847"/>
        <end position="886"/>
    </location>
</feature>
<evidence type="ECO:0000256" key="15">
    <source>
        <dbReference type="RuleBase" id="RU000679"/>
    </source>
</evidence>
<dbReference type="Pfam" id="PF00057">
    <property type="entry name" value="Ldl_recept_a"/>
    <property type="match status" value="4"/>
</dbReference>
<dbReference type="Gene3D" id="2.60.470.10">
    <property type="entry name" value="Acid-sensing ion channels like domains"/>
    <property type="match status" value="1"/>
</dbReference>
<feature type="disulfide bond" evidence="13">
    <location>
        <begin position="365"/>
        <end position="374"/>
    </location>
</feature>
<comment type="caution">
    <text evidence="13">Lacks conserved residue(s) required for the propagation of feature annotation.</text>
</comment>
<dbReference type="SMART" id="SM00254">
    <property type="entry name" value="ShKT"/>
    <property type="match status" value="1"/>
</dbReference>
<evidence type="ECO:0000256" key="9">
    <source>
        <dbReference type="ARBA" id="ARBA00023136"/>
    </source>
</evidence>
<evidence type="ECO:0000256" key="14">
    <source>
        <dbReference type="PROSITE-ProRule" id="PRU00124"/>
    </source>
</evidence>
<keyword evidence="7" id="KW-0915">Sodium</keyword>
<dbReference type="PROSITE" id="PS50068">
    <property type="entry name" value="LDLRA_2"/>
    <property type="match status" value="6"/>
</dbReference>
<dbReference type="InterPro" id="IPR036055">
    <property type="entry name" value="LDL_receptor-like_sf"/>
</dbReference>
<feature type="disulfide bond" evidence="14">
    <location>
        <begin position="906"/>
        <end position="924"/>
    </location>
</feature>
<dbReference type="SUPFAM" id="SSF49265">
    <property type="entry name" value="Fibronectin type III"/>
    <property type="match status" value="1"/>
</dbReference>
<dbReference type="Gene3D" id="2.60.40.10">
    <property type="entry name" value="Immunoglobulins"/>
    <property type="match status" value="1"/>
</dbReference>
<dbReference type="GeneID" id="100366994"/>
<evidence type="ECO:0000313" key="19">
    <source>
        <dbReference type="Proteomes" id="UP000694865"/>
    </source>
</evidence>
<dbReference type="InterPro" id="IPR003582">
    <property type="entry name" value="ShKT_dom"/>
</dbReference>
<dbReference type="InterPro" id="IPR002172">
    <property type="entry name" value="LDrepeatLR_classA_rpt"/>
</dbReference>
<dbReference type="SMART" id="SM00192">
    <property type="entry name" value="LDLa"/>
    <property type="match status" value="6"/>
</dbReference>
<evidence type="ECO:0000256" key="4">
    <source>
        <dbReference type="ARBA" id="ARBA00022669"/>
    </source>
</evidence>
<evidence type="ECO:0000256" key="8">
    <source>
        <dbReference type="ARBA" id="ARBA00023065"/>
    </source>
</evidence>
<keyword evidence="13" id="KW-0245">EGF-like domain</keyword>
<evidence type="ECO:0000256" key="5">
    <source>
        <dbReference type="ARBA" id="ARBA00022692"/>
    </source>
</evidence>
<evidence type="ECO:0000256" key="12">
    <source>
        <dbReference type="ARBA" id="ARBA00023303"/>
    </source>
</evidence>
<comment type="similarity">
    <text evidence="15">Belongs to the amiloride-sensitive sodium channel (TC 1.A.6) family.</text>
</comment>
<keyword evidence="9 16" id="KW-0472">Membrane</keyword>
<comment type="subcellular location">
    <subcellularLocation>
        <location evidence="1">Membrane</location>
        <topology evidence="1">Multi-pass membrane protein</topology>
    </subcellularLocation>
</comment>
<reference evidence="20" key="1">
    <citation type="submission" date="2025-08" db="UniProtKB">
        <authorList>
            <consortium name="RefSeq"/>
        </authorList>
    </citation>
    <scope>IDENTIFICATION</scope>
    <source>
        <tissue evidence="20">Testes</tissue>
    </source>
</reference>
<keyword evidence="5 15" id="KW-0812">Transmembrane</keyword>
<organism evidence="19 20">
    <name type="scientific">Saccoglossus kowalevskii</name>
    <name type="common">Acorn worm</name>
    <dbReference type="NCBI Taxonomy" id="10224"/>
    <lineage>
        <taxon>Eukaryota</taxon>
        <taxon>Metazoa</taxon>
        <taxon>Hemichordata</taxon>
        <taxon>Enteropneusta</taxon>
        <taxon>Harrimaniidae</taxon>
        <taxon>Saccoglossus</taxon>
    </lineage>
</organism>
<dbReference type="PANTHER" id="PTHR11690:SF248">
    <property type="entry name" value="PICKPOCKET 17, ISOFORM A"/>
    <property type="match status" value="1"/>
</dbReference>
<dbReference type="RefSeq" id="XP_006825153.1">
    <property type="nucleotide sequence ID" value="XM_006825090.1"/>
</dbReference>
<evidence type="ECO:0000259" key="17">
    <source>
        <dbReference type="PROSITE" id="PS50026"/>
    </source>
</evidence>
<proteinExistence type="inferred from homology"/>
<feature type="disulfide bond" evidence="14">
    <location>
        <begin position="773"/>
        <end position="785"/>
    </location>
</feature>
<keyword evidence="3 15" id="KW-0894">Sodium channel</keyword>
<dbReference type="PANTHER" id="PTHR11690">
    <property type="entry name" value="AMILORIDE-SENSITIVE SODIUM CHANNEL-RELATED"/>
    <property type="match status" value="1"/>
</dbReference>
<dbReference type="SUPFAM" id="SSF57016">
    <property type="entry name" value="Plant lectins/antimicrobial peptides"/>
    <property type="match status" value="1"/>
</dbReference>
<accession>A0ABM0MYR2</accession>
<dbReference type="InterPro" id="IPR023415">
    <property type="entry name" value="LDLR_class-A_CS"/>
</dbReference>
<feature type="transmembrane region" description="Helical" evidence="16">
    <location>
        <begin position="555"/>
        <end position="576"/>
    </location>
</feature>
<dbReference type="InterPro" id="IPR036861">
    <property type="entry name" value="Endochitinase-like_sf"/>
</dbReference>
<feature type="disulfide bond" evidence="14">
    <location>
        <begin position="899"/>
        <end position="911"/>
    </location>
</feature>
<dbReference type="PROSITE" id="PS01209">
    <property type="entry name" value="LDLRA_1"/>
    <property type="match status" value="2"/>
</dbReference>
<name>A0ABM0MYR2_SACKO</name>
<keyword evidence="19" id="KW-1185">Reference proteome</keyword>
<evidence type="ECO:0000256" key="7">
    <source>
        <dbReference type="ARBA" id="ARBA00023053"/>
    </source>
</evidence>
<dbReference type="CDD" id="cd00112">
    <property type="entry name" value="LDLa"/>
    <property type="match status" value="5"/>
</dbReference>
<feature type="disulfide bond" evidence="14">
    <location>
        <begin position="741"/>
        <end position="759"/>
    </location>
</feature>
<evidence type="ECO:0000256" key="10">
    <source>
        <dbReference type="ARBA" id="ARBA00023157"/>
    </source>
</evidence>
<dbReference type="InterPro" id="IPR000742">
    <property type="entry name" value="EGF"/>
</dbReference>
<feature type="disulfide bond" evidence="13">
    <location>
        <begin position="324"/>
        <end position="333"/>
    </location>
</feature>
<dbReference type="PROSITE" id="PS50026">
    <property type="entry name" value="EGF_3"/>
    <property type="match status" value="2"/>
</dbReference>
<feature type="transmembrane region" description="Helical" evidence="16">
    <location>
        <begin position="416"/>
        <end position="441"/>
    </location>
</feature>
<dbReference type="PROSITE" id="PS00022">
    <property type="entry name" value="EGF_1"/>
    <property type="match status" value="3"/>
</dbReference>
<dbReference type="PRINTS" id="PR00261">
    <property type="entry name" value="LDLRECEPTOR"/>
</dbReference>
<keyword evidence="8 15" id="KW-0406">Ion transport</keyword>
<evidence type="ECO:0000256" key="6">
    <source>
        <dbReference type="ARBA" id="ARBA00022989"/>
    </source>
</evidence>
<dbReference type="Proteomes" id="UP000694865">
    <property type="component" value="Unplaced"/>
</dbReference>
<dbReference type="PROSITE" id="PS51670">
    <property type="entry name" value="SHKT"/>
    <property type="match status" value="1"/>
</dbReference>
<feature type="domain" description="EGF-like" evidence="17">
    <location>
        <begin position="336"/>
        <end position="375"/>
    </location>
</feature>
<evidence type="ECO:0000256" key="13">
    <source>
        <dbReference type="PROSITE-ProRule" id="PRU00076"/>
    </source>
</evidence>
<keyword evidence="6 16" id="KW-1133">Transmembrane helix</keyword>
<dbReference type="Pfam" id="PF00858">
    <property type="entry name" value="ASC"/>
    <property type="match status" value="3"/>
</dbReference>
<dbReference type="CDD" id="cd00054">
    <property type="entry name" value="EGF_CA"/>
    <property type="match status" value="1"/>
</dbReference>
<feature type="disulfide bond" evidence="14">
    <location>
        <begin position="819"/>
        <end position="837"/>
    </location>
</feature>
<dbReference type="InterPro" id="IPR001873">
    <property type="entry name" value="ENaC"/>
</dbReference>
<evidence type="ECO:0000256" key="1">
    <source>
        <dbReference type="ARBA" id="ARBA00004141"/>
    </source>
</evidence>
<feature type="domain" description="EGF-like" evidence="17">
    <location>
        <begin position="294"/>
        <end position="334"/>
    </location>
</feature>
<evidence type="ECO:0000256" key="16">
    <source>
        <dbReference type="SAM" id="Phobius"/>
    </source>
</evidence>
<feature type="disulfide bond" evidence="14">
    <location>
        <begin position="812"/>
        <end position="824"/>
    </location>
</feature>
<feature type="disulfide bond" evidence="14">
    <location>
        <begin position="753"/>
        <end position="768"/>
    </location>
</feature>
<dbReference type="CDD" id="cd00063">
    <property type="entry name" value="FN3"/>
    <property type="match status" value="1"/>
</dbReference>
<feature type="disulfide bond" evidence="14">
    <location>
        <begin position="658"/>
        <end position="673"/>
    </location>
</feature>
<gene>
    <name evidence="20" type="primary">LOC100366994</name>
</gene>
<dbReference type="Gene3D" id="4.10.400.10">
    <property type="entry name" value="Low-density Lipoprotein Receptor"/>
    <property type="match status" value="6"/>
</dbReference>
<evidence type="ECO:0000256" key="11">
    <source>
        <dbReference type="ARBA" id="ARBA00023201"/>
    </source>
</evidence>
<dbReference type="InterPro" id="IPR013783">
    <property type="entry name" value="Ig-like_fold"/>
</dbReference>
<keyword evidence="12 15" id="KW-0407">Ion channel</keyword>
<keyword evidence="10 13" id="KW-1015">Disulfide bond</keyword>
<evidence type="ECO:0000256" key="3">
    <source>
        <dbReference type="ARBA" id="ARBA00022461"/>
    </source>
</evidence>
<dbReference type="InterPro" id="IPR003961">
    <property type="entry name" value="FN3_dom"/>
</dbReference>
<evidence type="ECO:0000256" key="2">
    <source>
        <dbReference type="ARBA" id="ARBA00022448"/>
    </source>
</evidence>
<evidence type="ECO:0000259" key="18">
    <source>
        <dbReference type="PROSITE" id="PS51670"/>
    </source>
</evidence>
<dbReference type="SMART" id="SM00181">
    <property type="entry name" value="EGF"/>
    <property type="match status" value="7"/>
</dbReference>
<feature type="disulfide bond" evidence="14">
    <location>
        <begin position="780"/>
        <end position="798"/>
    </location>
</feature>
<protein>
    <submittedName>
        <fullName evidence="20">Uncharacterized protein LOC100366994</fullName>
    </submittedName>
</protein>
<dbReference type="SUPFAM" id="SSF57424">
    <property type="entry name" value="LDL receptor-like module"/>
    <property type="match status" value="6"/>
</dbReference>
<dbReference type="InterPro" id="IPR036116">
    <property type="entry name" value="FN3_sf"/>
</dbReference>
<keyword evidence="2 15" id="KW-0813">Transport</keyword>